<comment type="caution">
    <text evidence="1">The sequence shown here is derived from an EMBL/GenBank/DDBJ whole genome shotgun (WGS) entry which is preliminary data.</text>
</comment>
<gene>
    <name evidence="1" type="ORF">AK812_SmicGene41566</name>
</gene>
<proteinExistence type="predicted"/>
<accession>A0A1Q9C5S4</accession>
<dbReference type="EMBL" id="LSRX01001634">
    <property type="protein sequence ID" value="OLP78271.1"/>
    <property type="molecule type" value="Genomic_DNA"/>
</dbReference>
<dbReference type="GO" id="GO:0006310">
    <property type="term" value="P:DNA recombination"/>
    <property type="evidence" value="ECO:0007669"/>
    <property type="project" value="InterPro"/>
</dbReference>
<dbReference type="SUPFAM" id="SSF56349">
    <property type="entry name" value="DNA breaking-rejoining enzymes"/>
    <property type="match status" value="1"/>
</dbReference>
<keyword evidence="2" id="KW-1185">Reference proteome</keyword>
<evidence type="ECO:0000313" key="1">
    <source>
        <dbReference type="EMBL" id="OLP78271.1"/>
    </source>
</evidence>
<dbReference type="GO" id="GO:0015074">
    <property type="term" value="P:DNA integration"/>
    <property type="evidence" value="ECO:0007669"/>
    <property type="project" value="InterPro"/>
</dbReference>
<reference evidence="1 2" key="1">
    <citation type="submission" date="2016-02" db="EMBL/GenBank/DDBJ databases">
        <title>Genome analysis of coral dinoflagellate symbionts highlights evolutionary adaptations to a symbiotic lifestyle.</title>
        <authorList>
            <person name="Aranda M."/>
            <person name="Li Y."/>
            <person name="Liew Y.J."/>
            <person name="Baumgarten S."/>
            <person name="Simakov O."/>
            <person name="Wilson M."/>
            <person name="Piel J."/>
            <person name="Ashoor H."/>
            <person name="Bougouffa S."/>
            <person name="Bajic V.B."/>
            <person name="Ryu T."/>
            <person name="Ravasi T."/>
            <person name="Bayer T."/>
            <person name="Micklem G."/>
            <person name="Kim H."/>
            <person name="Bhak J."/>
            <person name="Lajeunesse T.C."/>
            <person name="Voolstra C.R."/>
        </authorList>
    </citation>
    <scope>NUCLEOTIDE SEQUENCE [LARGE SCALE GENOMIC DNA]</scope>
    <source>
        <strain evidence="1 2">CCMP2467</strain>
    </source>
</reference>
<dbReference type="InterPro" id="IPR011010">
    <property type="entry name" value="DNA_brk_join_enz"/>
</dbReference>
<dbReference type="InterPro" id="IPR013762">
    <property type="entry name" value="Integrase-like_cat_sf"/>
</dbReference>
<sequence>MCSELRARLEALLLSGAFLLVGSLPTASSFSRAIRPPLRSSCSPLGLRALSPFQRAKVLADNSFAEWFLRLRNLCLKLHVVYWLGQRDTSFWWQFPGWEDEAWPHSAVTFRADMCQFGCLWRKRTRIATSCALGGVRLLCSSPVRYLRLTGHSSATRLPWTSCADTIPSGFADALAVGLCAAAQWTSSRPLDPAACAKLGSCCRVGEAKNPGPRRRASRRTGDLESRPLQSATSLFLGSSAWASFLRWVSPSLSVDPLSVFVACPLLAAMALRAYGNELFQAGGSKHTFRYTLVGAQRAIISLKGALGPAWELLSRWEGYKRWCGCTLLAFYGMARVGEVLACRRRHLLLPEDLFQFCPAVFLRFDSSKTSLRGRPKVQQNRVDDARAMALIQTAFADLEPDERLYPFSPSAFRTRWDRSLQTLGLQDMVSVTPGGLRGGGAVAAYHRGCPISDIQWKLRLKHMATLEHYLQEVAALSALEGATHDARTTLRAVLQLFPFLAYKKFGPPTAVSTLEQWTLVCCPFFADRFWLDVEVH</sequence>
<dbReference type="Proteomes" id="UP000186817">
    <property type="component" value="Unassembled WGS sequence"/>
</dbReference>
<name>A0A1Q9C5S4_SYMMI</name>
<dbReference type="Gene3D" id="1.10.443.10">
    <property type="entry name" value="Intergrase catalytic core"/>
    <property type="match status" value="1"/>
</dbReference>
<dbReference type="GO" id="GO:0003677">
    <property type="term" value="F:DNA binding"/>
    <property type="evidence" value="ECO:0007669"/>
    <property type="project" value="InterPro"/>
</dbReference>
<dbReference type="AlphaFoldDB" id="A0A1Q9C5S4"/>
<protein>
    <submittedName>
        <fullName evidence="1">Uncharacterized protein</fullName>
    </submittedName>
</protein>
<dbReference type="OrthoDB" id="448338at2759"/>
<organism evidence="1 2">
    <name type="scientific">Symbiodinium microadriaticum</name>
    <name type="common">Dinoflagellate</name>
    <name type="synonym">Zooxanthella microadriatica</name>
    <dbReference type="NCBI Taxonomy" id="2951"/>
    <lineage>
        <taxon>Eukaryota</taxon>
        <taxon>Sar</taxon>
        <taxon>Alveolata</taxon>
        <taxon>Dinophyceae</taxon>
        <taxon>Suessiales</taxon>
        <taxon>Symbiodiniaceae</taxon>
        <taxon>Symbiodinium</taxon>
    </lineage>
</organism>
<evidence type="ECO:0000313" key="2">
    <source>
        <dbReference type="Proteomes" id="UP000186817"/>
    </source>
</evidence>